<dbReference type="Pfam" id="PF08275">
    <property type="entry name" value="DNAG_N"/>
    <property type="match status" value="1"/>
</dbReference>
<evidence type="ECO:0000256" key="8">
    <source>
        <dbReference type="ARBA" id="ARBA00022833"/>
    </source>
</evidence>
<dbReference type="InterPro" id="IPR050219">
    <property type="entry name" value="DnaG_primase"/>
</dbReference>
<evidence type="ECO:0000256" key="9">
    <source>
        <dbReference type="ARBA" id="ARBA00022842"/>
    </source>
</evidence>
<comment type="catalytic activity">
    <reaction evidence="12">
        <text>ssDNA + n NTP = ssDNA/pppN(pN)n-1 hybrid + (n-1) diphosphate.</text>
        <dbReference type="EC" id="2.7.7.101"/>
    </reaction>
</comment>
<evidence type="ECO:0000256" key="4">
    <source>
        <dbReference type="ARBA" id="ARBA00022695"/>
    </source>
</evidence>
<protein>
    <recommendedName>
        <fullName evidence="12 13">DNA primase</fullName>
        <ecNumber evidence="12">2.7.7.101</ecNumber>
    </recommendedName>
</protein>
<dbReference type="Pfam" id="PF10410">
    <property type="entry name" value="DnaB_bind"/>
    <property type="match status" value="1"/>
</dbReference>
<dbReference type="GO" id="GO:0003677">
    <property type="term" value="F:DNA binding"/>
    <property type="evidence" value="ECO:0007669"/>
    <property type="project" value="UniProtKB-KW"/>
</dbReference>
<evidence type="ECO:0000256" key="6">
    <source>
        <dbReference type="ARBA" id="ARBA00022723"/>
    </source>
</evidence>
<dbReference type="InterPro" id="IPR034151">
    <property type="entry name" value="TOPRIM_DnaG_bac"/>
</dbReference>
<evidence type="ECO:0000256" key="7">
    <source>
        <dbReference type="ARBA" id="ARBA00022771"/>
    </source>
</evidence>
<dbReference type="PANTHER" id="PTHR30313">
    <property type="entry name" value="DNA PRIMASE"/>
    <property type="match status" value="1"/>
</dbReference>
<name>A0A150HDF2_9MICO</name>
<evidence type="ECO:0000256" key="12">
    <source>
        <dbReference type="HAMAP-Rule" id="MF_00974"/>
    </source>
</evidence>
<dbReference type="GO" id="GO:0006269">
    <property type="term" value="P:DNA replication, synthesis of primer"/>
    <property type="evidence" value="ECO:0007669"/>
    <property type="project" value="UniProtKB-UniRule"/>
</dbReference>
<keyword evidence="3 12" id="KW-0808">Transferase</keyword>
<evidence type="ECO:0000313" key="18">
    <source>
        <dbReference type="Proteomes" id="UP000075357"/>
    </source>
</evidence>
<dbReference type="RefSeq" id="WP_061683182.1">
    <property type="nucleotide sequence ID" value="NZ_BAABEE010000001.1"/>
</dbReference>
<proteinExistence type="inferred from homology"/>
<evidence type="ECO:0000256" key="5">
    <source>
        <dbReference type="ARBA" id="ARBA00022705"/>
    </source>
</evidence>
<dbReference type="SUPFAM" id="SSF57783">
    <property type="entry name" value="Zinc beta-ribbon"/>
    <property type="match status" value="1"/>
</dbReference>
<feature type="zinc finger region" description="CHC2-type" evidence="12 14">
    <location>
        <begin position="40"/>
        <end position="64"/>
    </location>
</feature>
<evidence type="ECO:0000256" key="11">
    <source>
        <dbReference type="ARBA" id="ARBA00023163"/>
    </source>
</evidence>
<keyword evidence="9" id="KW-0460">Magnesium</keyword>
<dbReference type="STRING" id="36807.Mlaev_01872"/>
<dbReference type="SMART" id="SM00493">
    <property type="entry name" value="TOPRIM"/>
    <property type="match status" value="1"/>
</dbReference>
<dbReference type="PATRIC" id="fig|36807.3.peg.1895"/>
<dbReference type="EMBL" id="LRAD01000038">
    <property type="protein sequence ID" value="KXZ60143.1"/>
    <property type="molecule type" value="Genomic_DNA"/>
</dbReference>
<dbReference type="InterPro" id="IPR037068">
    <property type="entry name" value="DNA_primase_core_N_sf"/>
</dbReference>
<comment type="similarity">
    <text evidence="12 13">Belongs to the DnaG primase family.</text>
</comment>
<dbReference type="CDD" id="cd03364">
    <property type="entry name" value="TOPRIM_DnaG_primases"/>
    <property type="match status" value="1"/>
</dbReference>
<dbReference type="InterPro" id="IPR006295">
    <property type="entry name" value="DNA_primase_DnaG"/>
</dbReference>
<dbReference type="PROSITE" id="PS50880">
    <property type="entry name" value="TOPRIM"/>
    <property type="match status" value="1"/>
</dbReference>
<dbReference type="Proteomes" id="UP000075357">
    <property type="component" value="Unassembled WGS sequence"/>
</dbReference>
<keyword evidence="7 12" id="KW-0863">Zinc-finger</keyword>
<evidence type="ECO:0000313" key="17">
    <source>
        <dbReference type="EMBL" id="KXZ60143.1"/>
    </source>
</evidence>
<dbReference type="InterPro" id="IPR002694">
    <property type="entry name" value="Znf_CHC2"/>
</dbReference>
<keyword evidence="11 12" id="KW-0804">Transcription</keyword>
<dbReference type="GO" id="GO:0000428">
    <property type="term" value="C:DNA-directed RNA polymerase complex"/>
    <property type="evidence" value="ECO:0007669"/>
    <property type="project" value="UniProtKB-KW"/>
</dbReference>
<dbReference type="InterPro" id="IPR036977">
    <property type="entry name" value="DNA_primase_Znf_CHC2"/>
</dbReference>
<dbReference type="Pfam" id="PF13662">
    <property type="entry name" value="Toprim_4"/>
    <property type="match status" value="1"/>
</dbReference>
<dbReference type="AlphaFoldDB" id="A0A150HDF2"/>
<dbReference type="GO" id="GO:1990077">
    <property type="term" value="C:primosome complex"/>
    <property type="evidence" value="ECO:0007669"/>
    <property type="project" value="UniProtKB-KW"/>
</dbReference>
<dbReference type="NCBIfam" id="TIGR01391">
    <property type="entry name" value="dnaG"/>
    <property type="match status" value="1"/>
</dbReference>
<dbReference type="InterPro" id="IPR019475">
    <property type="entry name" value="DNA_primase_DnaB-bd"/>
</dbReference>
<evidence type="ECO:0000256" key="13">
    <source>
        <dbReference type="PIRNR" id="PIRNR002811"/>
    </source>
</evidence>
<dbReference type="PIRSF" id="PIRSF002811">
    <property type="entry name" value="DnaG"/>
    <property type="match status" value="1"/>
</dbReference>
<keyword evidence="5 12" id="KW-0235">DNA replication</keyword>
<feature type="compositionally biased region" description="Basic and acidic residues" evidence="15">
    <location>
        <begin position="432"/>
        <end position="446"/>
    </location>
</feature>
<comment type="caution">
    <text evidence="17">The sequence shown here is derived from an EMBL/GenBank/DDBJ whole genome shotgun (WGS) entry which is preliminary data.</text>
</comment>
<evidence type="ECO:0000256" key="3">
    <source>
        <dbReference type="ARBA" id="ARBA00022679"/>
    </source>
</evidence>
<feature type="domain" description="Toprim" evidence="16">
    <location>
        <begin position="258"/>
        <end position="343"/>
    </location>
</feature>
<gene>
    <name evidence="12 17" type="primary">dnaG</name>
    <name evidence="17" type="ORF">Mlaev_01872</name>
</gene>
<reference evidence="17 18" key="1">
    <citation type="submission" date="2016-01" db="EMBL/GenBank/DDBJ databases">
        <title>Draft genome sequences of Microbacterium laevaniformans LCDC 91-0039 and the type strain of Microbacterium hominis LCDC 84-209.</title>
        <authorList>
            <person name="Bernier A.-M."/>
            <person name="Bernard K."/>
        </authorList>
    </citation>
    <scope>NUCLEOTIDE SEQUENCE [LARGE SCALE GENOMIC DNA]</scope>
    <source>
        <strain evidence="17 18">LCDC 91-0039</strain>
    </source>
</reference>
<dbReference type="GO" id="GO:0008270">
    <property type="term" value="F:zinc ion binding"/>
    <property type="evidence" value="ECO:0007669"/>
    <property type="project" value="UniProtKB-UniRule"/>
</dbReference>
<dbReference type="SUPFAM" id="SSF56731">
    <property type="entry name" value="DNA primase core"/>
    <property type="match status" value="1"/>
</dbReference>
<dbReference type="EC" id="2.7.7.101" evidence="12"/>
<dbReference type="Gene3D" id="3.90.980.10">
    <property type="entry name" value="DNA primase, catalytic core, N-terminal domain"/>
    <property type="match status" value="1"/>
</dbReference>
<evidence type="ECO:0000256" key="2">
    <source>
        <dbReference type="ARBA" id="ARBA00022515"/>
    </source>
</evidence>
<dbReference type="InterPro" id="IPR030846">
    <property type="entry name" value="DnaG_bac"/>
</dbReference>
<dbReference type="GO" id="GO:0005737">
    <property type="term" value="C:cytoplasm"/>
    <property type="evidence" value="ECO:0007669"/>
    <property type="project" value="TreeGrafter"/>
</dbReference>
<dbReference type="Gene3D" id="3.90.580.10">
    <property type="entry name" value="Zinc finger, CHC2-type domain"/>
    <property type="match status" value="1"/>
</dbReference>
<evidence type="ECO:0000259" key="16">
    <source>
        <dbReference type="PROSITE" id="PS50880"/>
    </source>
</evidence>
<dbReference type="HAMAP" id="MF_00974">
    <property type="entry name" value="DNA_primase_DnaG"/>
    <property type="match status" value="1"/>
</dbReference>
<dbReference type="GO" id="GO:0003899">
    <property type="term" value="F:DNA-directed RNA polymerase activity"/>
    <property type="evidence" value="ECO:0007669"/>
    <property type="project" value="UniProtKB-UniRule"/>
</dbReference>
<dbReference type="InterPro" id="IPR006171">
    <property type="entry name" value="TOPRIM_dom"/>
</dbReference>
<keyword evidence="8 12" id="KW-0862">Zinc</keyword>
<dbReference type="FunFam" id="3.90.980.10:FF:000001">
    <property type="entry name" value="DNA primase"/>
    <property type="match status" value="1"/>
</dbReference>
<dbReference type="Gene3D" id="3.40.1360.10">
    <property type="match status" value="1"/>
</dbReference>
<keyword evidence="2 12" id="KW-0639">Primosome</keyword>
<evidence type="ECO:0000256" key="15">
    <source>
        <dbReference type="SAM" id="MobiDB-lite"/>
    </source>
</evidence>
<comment type="function">
    <text evidence="12 13">RNA polymerase that catalyzes the synthesis of short RNA molecules used as primers for DNA polymerase during DNA replication.</text>
</comment>
<evidence type="ECO:0000256" key="1">
    <source>
        <dbReference type="ARBA" id="ARBA00022478"/>
    </source>
</evidence>
<comment type="cofactor">
    <cofactor evidence="12 13 14">
        <name>Zn(2+)</name>
        <dbReference type="ChEBI" id="CHEBI:29105"/>
    </cofactor>
    <text evidence="12 13 14">Binds 1 zinc ion per monomer.</text>
</comment>
<feature type="region of interest" description="Disordered" evidence="15">
    <location>
        <begin position="432"/>
        <end position="472"/>
    </location>
</feature>
<dbReference type="InterPro" id="IPR013264">
    <property type="entry name" value="DNAG_N"/>
</dbReference>
<dbReference type="PANTHER" id="PTHR30313:SF2">
    <property type="entry name" value="DNA PRIMASE"/>
    <property type="match status" value="1"/>
</dbReference>
<evidence type="ECO:0000256" key="14">
    <source>
        <dbReference type="PIRSR" id="PIRSR002811-1"/>
    </source>
</evidence>
<keyword evidence="6 12" id="KW-0479">Metal-binding</keyword>
<keyword evidence="10 12" id="KW-0238">DNA-binding</keyword>
<accession>A0A150HDF2</accession>
<comment type="subunit">
    <text evidence="12">Monomer. Interacts with DnaB.</text>
</comment>
<keyword evidence="18" id="KW-1185">Reference proteome</keyword>
<comment type="domain">
    <text evidence="12">Contains an N-terminal zinc-binding domain, a central core domain that contains the primase activity, and a C-terminal DnaB-binding domain.</text>
</comment>
<organism evidence="17 18">
    <name type="scientific">Microbacterium laevaniformans</name>
    <dbReference type="NCBI Taxonomy" id="36807"/>
    <lineage>
        <taxon>Bacteria</taxon>
        <taxon>Bacillati</taxon>
        <taxon>Actinomycetota</taxon>
        <taxon>Actinomycetes</taxon>
        <taxon>Micrococcales</taxon>
        <taxon>Microbacteriaceae</taxon>
        <taxon>Microbacterium</taxon>
    </lineage>
</organism>
<dbReference type="Pfam" id="PF01807">
    <property type="entry name" value="Zn_ribbon_DnaG"/>
    <property type="match status" value="1"/>
</dbReference>
<keyword evidence="1 12" id="KW-0240">DNA-directed RNA polymerase</keyword>
<feature type="compositionally biased region" description="Low complexity" evidence="15">
    <location>
        <begin position="449"/>
        <end position="465"/>
    </location>
</feature>
<dbReference type="SMART" id="SM00400">
    <property type="entry name" value="ZnF_CHCC"/>
    <property type="match status" value="1"/>
</dbReference>
<sequence length="632" mass="68692">MARIRQSDVDEVKARTNIGDIVGERVALKSAGVGSLKGLCPFHDERSPSFHVRPQVGYYHCFGCGESGDVYSFLRAMDHLSFTEAVERLAARIGYTLHYEDGGAAPETSGRTRLYQANSAAAEWFRTQLSSAEADAGRRFLGERGFDAGAAAHFGVGYAPKGWNNLRDALHSQGFTDEELSAAGLVSQGQRGVYDRFRGRVVWPIRDLTGQTIGFGARRLYDDDQGPKYLNTPETTIYKKAQVLYGLDLAKKDVSRSHRVVVVEGYTDVMACHLAGVTTAVATCGTAFGSDHITVLRRVMGDDSAAGEVVFTFDPDAAGQKAALRAFADAKRFNAQTYVATGPQGLDPCDLRLERGDAAVRSMLDTKIPMFEFVIDQRLSGFDLASVEGRVGALRAAAPVVGELRDPLLQPEYTRVLARRLGMDTEDVRREVDRAARDSVRREGDIPRSSSTASVSATAGADGSAPTPVVDEPALRMSLRTLPRTADATLERDALMGVLQYGHLVDGEEVDAALALPMQIPALDAVRQSLVAQGDRRRIGWASTAVESVREPYRSLAVELLTADFPALTEAEAAAYTRGLARKLRVRAVDREKSELLGTIQRLPADSEQGRAVRLALRELDARRRALTEASL</sequence>
<keyword evidence="4 12" id="KW-0548">Nucleotidyltransferase</keyword>
<dbReference type="FunFam" id="3.90.580.10:FF:000001">
    <property type="entry name" value="DNA primase"/>
    <property type="match status" value="1"/>
</dbReference>
<evidence type="ECO:0000256" key="10">
    <source>
        <dbReference type="ARBA" id="ARBA00023125"/>
    </source>
</evidence>